<gene>
    <name evidence="1" type="ORF">CQA53_10615</name>
</gene>
<proteinExistence type="predicted"/>
<keyword evidence="2" id="KW-1185">Reference proteome</keyword>
<dbReference type="RefSeq" id="WP_115543927.1">
    <property type="nucleotide sequence ID" value="NZ_NXLQ01000076.1"/>
</dbReference>
<dbReference type="AlphaFoldDB" id="A0A3D8I6V2"/>
<protein>
    <submittedName>
        <fullName evidence="1">Uncharacterized protein</fullName>
    </submittedName>
</protein>
<dbReference type="OrthoDB" id="5330147at2"/>
<reference evidence="1 2" key="1">
    <citation type="submission" date="2018-04" db="EMBL/GenBank/DDBJ databases">
        <title>Novel Campyloabacter and Helicobacter Species and Strains.</title>
        <authorList>
            <person name="Mannion A.J."/>
            <person name="Shen Z."/>
            <person name="Fox J.G."/>
        </authorList>
    </citation>
    <scope>NUCLEOTIDE SEQUENCE [LARGE SCALE GENOMIC DNA]</scope>
    <source>
        <strain evidence="1 2">MIT 17-337</strain>
    </source>
</reference>
<name>A0A3D8I6V2_9HELI</name>
<dbReference type="EMBL" id="NXLQ01000076">
    <property type="protein sequence ID" value="RDU60882.1"/>
    <property type="molecule type" value="Genomic_DNA"/>
</dbReference>
<evidence type="ECO:0000313" key="2">
    <source>
        <dbReference type="Proteomes" id="UP000256379"/>
    </source>
</evidence>
<comment type="caution">
    <text evidence="1">The sequence shown here is derived from an EMBL/GenBank/DDBJ whole genome shotgun (WGS) entry which is preliminary data.</text>
</comment>
<organism evidence="1 2">
    <name type="scientific">Helicobacter didelphidarum</name>
    <dbReference type="NCBI Taxonomy" id="2040648"/>
    <lineage>
        <taxon>Bacteria</taxon>
        <taxon>Pseudomonadati</taxon>
        <taxon>Campylobacterota</taxon>
        <taxon>Epsilonproteobacteria</taxon>
        <taxon>Campylobacterales</taxon>
        <taxon>Helicobacteraceae</taxon>
        <taxon>Helicobacter</taxon>
    </lineage>
</organism>
<sequence length="117" mass="13884">MLYLTPRVKCVYADKDGALYAEFVVFFKIYIGLYSIRNDESLYYCEYYFSQSTIPCKHQQLTRCIIDDKYLIKLSIYDFATHIDSTQLIKTLTNRVILQKNTEQAQNNKINIRDYHG</sequence>
<dbReference type="Proteomes" id="UP000256379">
    <property type="component" value="Unassembled WGS sequence"/>
</dbReference>
<accession>A0A3D8I6V2</accession>
<evidence type="ECO:0000313" key="1">
    <source>
        <dbReference type="EMBL" id="RDU60882.1"/>
    </source>
</evidence>